<feature type="domain" description="Activator of Hsp90 ATPase homologue 1/2-like C-terminal" evidence="2">
    <location>
        <begin position="29"/>
        <end position="141"/>
    </location>
</feature>
<dbReference type="EMBL" id="JAGGDJ010000002">
    <property type="protein sequence ID" value="MBO7743353.1"/>
    <property type="molecule type" value="Genomic_DNA"/>
</dbReference>
<organism evidence="3 4">
    <name type="scientific">Paenibacillus artemisiicola</name>
    <dbReference type="NCBI Taxonomy" id="1172618"/>
    <lineage>
        <taxon>Bacteria</taxon>
        <taxon>Bacillati</taxon>
        <taxon>Bacillota</taxon>
        <taxon>Bacilli</taxon>
        <taxon>Bacillales</taxon>
        <taxon>Paenibacillaceae</taxon>
        <taxon>Paenibacillus</taxon>
    </lineage>
</organism>
<dbReference type="Gene3D" id="3.30.530.20">
    <property type="match status" value="1"/>
</dbReference>
<dbReference type="RefSeq" id="WP_208846391.1">
    <property type="nucleotide sequence ID" value="NZ_JAGGDJ010000002.1"/>
</dbReference>
<keyword evidence="4" id="KW-1185">Reference proteome</keyword>
<dbReference type="InterPro" id="IPR023393">
    <property type="entry name" value="START-like_dom_sf"/>
</dbReference>
<comment type="caution">
    <text evidence="3">The sequence shown here is derived from an EMBL/GenBank/DDBJ whole genome shotgun (WGS) entry which is preliminary data.</text>
</comment>
<evidence type="ECO:0000259" key="2">
    <source>
        <dbReference type="Pfam" id="PF08327"/>
    </source>
</evidence>
<protein>
    <submittedName>
        <fullName evidence="3">SRPBCC family protein</fullName>
    </submittedName>
</protein>
<comment type="similarity">
    <text evidence="1">Belongs to the AHA1 family.</text>
</comment>
<dbReference type="Proteomes" id="UP000670947">
    <property type="component" value="Unassembled WGS sequence"/>
</dbReference>
<evidence type="ECO:0000256" key="1">
    <source>
        <dbReference type="ARBA" id="ARBA00006817"/>
    </source>
</evidence>
<dbReference type="Pfam" id="PF08327">
    <property type="entry name" value="AHSA1"/>
    <property type="match status" value="1"/>
</dbReference>
<evidence type="ECO:0000313" key="4">
    <source>
        <dbReference type="Proteomes" id="UP000670947"/>
    </source>
</evidence>
<name>A0ABS3W4Y1_9BACL</name>
<sequence>MNANERCLPRLNRASDGEWTLVLERELAHPIEDVWAALTEADQLPAWAPFAVDRNLDSAGPVALSHVNHEQEDATRQGEVLLAEAPRLLVFRWGSDTLRWELTSDGSRTVLVLRHLFADRGMAPSYAAGWTLCLKGLTGTLDGKPMPSMAGSQAVRYGWQELHDEFKQRFETSGPKAD</sequence>
<dbReference type="SUPFAM" id="SSF55961">
    <property type="entry name" value="Bet v1-like"/>
    <property type="match status" value="1"/>
</dbReference>
<dbReference type="CDD" id="cd08899">
    <property type="entry name" value="SRPBCC_CalC_Aha1-like_6"/>
    <property type="match status" value="1"/>
</dbReference>
<accession>A0ABS3W4Y1</accession>
<gene>
    <name evidence="3" type="ORF">I8J29_04050</name>
</gene>
<evidence type="ECO:0000313" key="3">
    <source>
        <dbReference type="EMBL" id="MBO7743353.1"/>
    </source>
</evidence>
<proteinExistence type="inferred from homology"/>
<reference evidence="3 4" key="1">
    <citation type="submission" date="2021-03" db="EMBL/GenBank/DDBJ databases">
        <title>Paenibacillus artemisicola MWE-103 whole genome sequence.</title>
        <authorList>
            <person name="Ham Y.J."/>
        </authorList>
    </citation>
    <scope>NUCLEOTIDE SEQUENCE [LARGE SCALE GENOMIC DNA]</scope>
    <source>
        <strain evidence="3 4">MWE-103</strain>
    </source>
</reference>
<dbReference type="InterPro" id="IPR013538">
    <property type="entry name" value="ASHA1/2-like_C"/>
</dbReference>